<dbReference type="InterPro" id="IPR013519">
    <property type="entry name" value="Int_alpha_beta-p"/>
</dbReference>
<dbReference type="Gene3D" id="2.130.10.130">
    <property type="entry name" value="Integrin alpha, N-terminal"/>
    <property type="match status" value="1"/>
</dbReference>
<reference evidence="17" key="1">
    <citation type="submission" date="2020-08" db="EMBL/GenBank/DDBJ databases">
        <title>Chromosome-level assembly of Southern catfish (Silurus meridionalis) provides insights into visual adaptation to the nocturnal and benthic lifestyles.</title>
        <authorList>
            <person name="Zhang Y."/>
            <person name="Wang D."/>
            <person name="Peng Z."/>
        </authorList>
    </citation>
    <scope>NUCLEOTIDE SEQUENCE</scope>
    <source>
        <strain evidence="17">SWU-2019-XX</strain>
        <tissue evidence="17">Muscle</tissue>
    </source>
</reference>
<dbReference type="EMBL" id="JABFDY010000005">
    <property type="protein sequence ID" value="KAF7706981.1"/>
    <property type="molecule type" value="Genomic_DNA"/>
</dbReference>
<dbReference type="GO" id="GO:0007160">
    <property type="term" value="P:cell-matrix adhesion"/>
    <property type="evidence" value="ECO:0007669"/>
    <property type="project" value="TreeGrafter"/>
</dbReference>
<keyword evidence="11" id="KW-0325">Glycoprotein</keyword>
<dbReference type="GO" id="GO:0005178">
    <property type="term" value="F:integrin binding"/>
    <property type="evidence" value="ECO:0007669"/>
    <property type="project" value="TreeGrafter"/>
</dbReference>
<evidence type="ECO:0000256" key="3">
    <source>
        <dbReference type="ARBA" id="ARBA00022692"/>
    </source>
</evidence>
<feature type="domain" description="Integrin alpha first immunoglubulin-like" evidence="14">
    <location>
        <begin position="459"/>
        <end position="612"/>
    </location>
</feature>
<evidence type="ECO:0000256" key="6">
    <source>
        <dbReference type="ARBA" id="ARBA00022889"/>
    </source>
</evidence>
<gene>
    <name evidence="17" type="ORF">HF521_018199</name>
</gene>
<evidence type="ECO:0000256" key="5">
    <source>
        <dbReference type="ARBA" id="ARBA00022737"/>
    </source>
</evidence>
<evidence type="ECO:0000313" key="18">
    <source>
        <dbReference type="Proteomes" id="UP000606274"/>
    </source>
</evidence>
<keyword evidence="7 13" id="KW-1133">Transmembrane helix</keyword>
<dbReference type="GO" id="GO:0033627">
    <property type="term" value="P:cell adhesion mediated by integrin"/>
    <property type="evidence" value="ECO:0007669"/>
    <property type="project" value="TreeGrafter"/>
</dbReference>
<dbReference type="InterPro" id="IPR048285">
    <property type="entry name" value="Integrin_alpha_Ig-like_2"/>
</dbReference>
<feature type="signal peptide" evidence="13">
    <location>
        <begin position="1"/>
        <end position="22"/>
    </location>
</feature>
<evidence type="ECO:0000256" key="10">
    <source>
        <dbReference type="ARBA" id="ARBA00023170"/>
    </source>
</evidence>
<dbReference type="PRINTS" id="PR01185">
    <property type="entry name" value="INTEGRINA"/>
</dbReference>
<keyword evidence="8 13" id="KW-0401">Integrin</keyword>
<dbReference type="GO" id="GO:0008305">
    <property type="term" value="C:integrin complex"/>
    <property type="evidence" value="ECO:0007669"/>
    <property type="project" value="InterPro"/>
</dbReference>
<keyword evidence="9 13" id="KW-0472">Membrane</keyword>
<dbReference type="PROSITE" id="PS51470">
    <property type="entry name" value="FG_GAP"/>
    <property type="match status" value="3"/>
</dbReference>
<evidence type="ECO:0000259" key="14">
    <source>
        <dbReference type="Pfam" id="PF08441"/>
    </source>
</evidence>
<dbReference type="GO" id="GO:0098609">
    <property type="term" value="P:cell-cell adhesion"/>
    <property type="evidence" value="ECO:0007669"/>
    <property type="project" value="TreeGrafter"/>
</dbReference>
<keyword evidence="5" id="KW-0677">Repeat</keyword>
<keyword evidence="6 13" id="KW-0130">Cell adhesion</keyword>
<accession>A0A8T0BIF8</accession>
<dbReference type="Pfam" id="PF20805">
    <property type="entry name" value="Integrin_A_Ig_2"/>
    <property type="match status" value="1"/>
</dbReference>
<keyword evidence="4 13" id="KW-0732">Signal</keyword>
<dbReference type="SUPFAM" id="SSF69179">
    <property type="entry name" value="Integrin domains"/>
    <property type="match status" value="3"/>
</dbReference>
<dbReference type="SMART" id="SM00191">
    <property type="entry name" value="Int_alpha"/>
    <property type="match status" value="5"/>
</dbReference>
<evidence type="ECO:0000313" key="17">
    <source>
        <dbReference type="EMBL" id="KAF7706981.1"/>
    </source>
</evidence>
<feature type="domain" description="Integrin alpha second immunoglobulin-like" evidence="15">
    <location>
        <begin position="616"/>
        <end position="763"/>
    </location>
</feature>
<sequence>MDLTLITTLWLFSSLNLQHASAFNLDNTNVLRKRGDAGSLFGFSLTMHHQLKPADQQFLLVGAPHAKALPMQKANITGGLYRCKFTTKSDDCERIPVDTEDSKPGQGLDHRENQWMGVNVKSQGPGGKVVVCAHRYQQWIHENQLVLGRCFILEQNLVVEDTRTFCRNRPKDKDLFGYCQQGVSAAFTKDKNYIVFSGPGAYDWKGTVRMEPIENFLLDSYETGDQNAFNEWRIPLTLSSYLGFALDSGVNLLKKGEQVIVAGAPRSNLSGEVLFLYPEAVEDQRSLRIAHVLQGPGLASSFGYSLTVLDLNADGWDDIVVGAPQYTSTDMEARTGGAVYIYINRRDGRDWDRLQPDVLIGNKDSMFGLAVANIGDINQDGYNDFAVGAPYDNDGDGAVYVYLGKTGHFSQQENQVLQGKPHQIKLFGYSLAANMDIDGNGYPDLAVGSLSDTVLVYRSKPVISIEKSLTLAPSEVNFQEKDCQKGHCMIIAESCFSYTTYPETYNPRLQILYKLNADDQWVQDGRQSRVIFQNNHKGNIVLQTPGQKQCVQSRLRLRANTENKLTEIPVSMSVSLPQSSPPQTLSRSSLPALQPALNDLQPQESTAKFMFLNPDCGSDNICQSNLQLQYSFCNKHQDSCSPLAREDGVAVISPGAGNTALEITVTNQHGDDAHLAQLVAKFPESLPLSSVVLKEDSELNVQCDVDGTKTRAECDLGNPFRRNAEVTFYLLLNTDRLSPSVTDVNVTLSLQTISMQNTSEIVAEAQVFFELYLQVFGLAKPSQVYYGEMKKNKSDVEIGEPVQYEFTISNMGRPLKSFASATLNIQWPKENKEGKWLLYLLHITGPNNQSIPCSPALEINPLNHAQEVMSRGKREVGTEAKVSALSTEGLLSLFGSKRHYKYLTCGDELKCVELRCPLKAADKTAVILHSRLWSSTLVEEYSSLNYLDIVLNASLSLDGSQKNIRLQESQTQVRLTVFPKKKPMFLSRVPWWVNLLSVVLALFLLCLLIYFLSKLGCLNCSLCIEDEKHTTK</sequence>
<feature type="chain" id="PRO_5035960475" description="Integrin alpha-2 domain-containing protein" evidence="13">
    <location>
        <begin position="23"/>
        <end position="1032"/>
    </location>
</feature>
<dbReference type="GO" id="GO:0050900">
    <property type="term" value="P:leukocyte migration"/>
    <property type="evidence" value="ECO:0007669"/>
    <property type="project" value="TreeGrafter"/>
</dbReference>
<name>A0A8T0BIF8_SILME</name>
<dbReference type="InterPro" id="IPR028994">
    <property type="entry name" value="Integrin_alpha_N"/>
</dbReference>
<dbReference type="Pfam" id="PF08441">
    <property type="entry name" value="Integrin_A_Ig_1"/>
    <property type="match status" value="1"/>
</dbReference>
<evidence type="ECO:0000256" key="7">
    <source>
        <dbReference type="ARBA" id="ARBA00022989"/>
    </source>
</evidence>
<dbReference type="InterPro" id="IPR000413">
    <property type="entry name" value="Integrin_alpha"/>
</dbReference>
<dbReference type="AlphaFoldDB" id="A0A8T0BIF8"/>
<evidence type="ECO:0000256" key="13">
    <source>
        <dbReference type="RuleBase" id="RU003762"/>
    </source>
</evidence>
<feature type="domain" description="Integrin alpha third immunoglobulin-like" evidence="16">
    <location>
        <begin position="773"/>
        <end position="980"/>
    </location>
</feature>
<dbReference type="Gene3D" id="2.60.40.1530">
    <property type="entry name" value="ntegrin, alpha v. Chain A, domain 4"/>
    <property type="match status" value="1"/>
</dbReference>
<protein>
    <recommendedName>
        <fullName evidence="19">Integrin alpha-2 domain-containing protein</fullName>
    </recommendedName>
</protein>
<dbReference type="InterPro" id="IPR013517">
    <property type="entry name" value="FG-GAP"/>
</dbReference>
<dbReference type="InterPro" id="IPR032695">
    <property type="entry name" value="Integrin_dom_sf"/>
</dbReference>
<evidence type="ECO:0000256" key="12">
    <source>
        <dbReference type="PROSITE-ProRule" id="PRU00803"/>
    </source>
</evidence>
<dbReference type="GO" id="GO:0007229">
    <property type="term" value="P:integrin-mediated signaling pathway"/>
    <property type="evidence" value="ECO:0007669"/>
    <property type="project" value="UniProtKB-KW"/>
</dbReference>
<dbReference type="PANTHER" id="PTHR23220:SF9">
    <property type="entry name" value="INTEGRIN ALPHA-6"/>
    <property type="match status" value="1"/>
</dbReference>
<evidence type="ECO:0000256" key="4">
    <source>
        <dbReference type="ARBA" id="ARBA00022729"/>
    </source>
</evidence>
<proteinExistence type="inferred from homology"/>
<evidence type="ECO:0000259" key="16">
    <source>
        <dbReference type="Pfam" id="PF20806"/>
    </source>
</evidence>
<keyword evidence="18" id="KW-1185">Reference proteome</keyword>
<keyword evidence="3 13" id="KW-0812">Transmembrane</keyword>
<comment type="similarity">
    <text evidence="2 13">Belongs to the integrin alpha chain family.</text>
</comment>
<dbReference type="OrthoDB" id="5317514at2759"/>
<evidence type="ECO:0000256" key="1">
    <source>
        <dbReference type="ARBA" id="ARBA00004479"/>
    </source>
</evidence>
<dbReference type="Proteomes" id="UP000606274">
    <property type="component" value="Unassembled WGS sequence"/>
</dbReference>
<dbReference type="PANTHER" id="PTHR23220">
    <property type="entry name" value="INTEGRIN ALPHA"/>
    <property type="match status" value="1"/>
</dbReference>
<feature type="repeat" description="FG-GAP" evidence="12">
    <location>
        <begin position="288"/>
        <end position="351"/>
    </location>
</feature>
<dbReference type="Gene3D" id="2.60.40.1460">
    <property type="entry name" value="Integrin domains. Chain A, domain 2"/>
    <property type="match status" value="1"/>
</dbReference>
<feature type="repeat" description="FG-GAP" evidence="12">
    <location>
        <begin position="352"/>
        <end position="411"/>
    </location>
</feature>
<comment type="subcellular location">
    <subcellularLocation>
        <location evidence="1 13">Membrane</location>
        <topology evidence="1 13">Single-pass type I membrane protein</topology>
    </subcellularLocation>
</comment>
<dbReference type="SUPFAM" id="SSF69318">
    <property type="entry name" value="Integrin alpha N-terminal domain"/>
    <property type="match status" value="1"/>
</dbReference>
<evidence type="ECO:0000259" key="15">
    <source>
        <dbReference type="Pfam" id="PF20805"/>
    </source>
</evidence>
<evidence type="ECO:0000256" key="8">
    <source>
        <dbReference type="ARBA" id="ARBA00023037"/>
    </source>
</evidence>
<evidence type="ECO:0008006" key="19">
    <source>
        <dbReference type="Google" id="ProtNLM"/>
    </source>
</evidence>
<evidence type="ECO:0000256" key="2">
    <source>
        <dbReference type="ARBA" id="ARBA00008054"/>
    </source>
</evidence>
<dbReference type="Pfam" id="PF01839">
    <property type="entry name" value="FG-GAP"/>
    <property type="match status" value="2"/>
</dbReference>
<dbReference type="GO" id="GO:0009897">
    <property type="term" value="C:external side of plasma membrane"/>
    <property type="evidence" value="ECO:0007669"/>
    <property type="project" value="TreeGrafter"/>
</dbReference>
<dbReference type="InterPro" id="IPR048286">
    <property type="entry name" value="Integrin_alpha_Ig-like_3"/>
</dbReference>
<evidence type="ECO:0000256" key="11">
    <source>
        <dbReference type="ARBA" id="ARBA00023180"/>
    </source>
</evidence>
<keyword evidence="10 13" id="KW-0675">Receptor</keyword>
<feature type="transmembrane region" description="Helical" evidence="13">
    <location>
        <begin position="991"/>
        <end position="1012"/>
    </location>
</feature>
<dbReference type="Gene3D" id="2.60.40.1510">
    <property type="entry name" value="ntegrin, alpha v. Chain A, domain 3"/>
    <property type="match status" value="1"/>
</dbReference>
<evidence type="ECO:0000256" key="9">
    <source>
        <dbReference type="ARBA" id="ARBA00023136"/>
    </source>
</evidence>
<comment type="caution">
    <text evidence="17">The sequence shown here is derived from an EMBL/GenBank/DDBJ whole genome shotgun (WGS) entry which is preliminary data.</text>
</comment>
<organism evidence="17 18">
    <name type="scientific">Silurus meridionalis</name>
    <name type="common">Southern catfish</name>
    <name type="synonym">Silurus soldatovi meridionalis</name>
    <dbReference type="NCBI Taxonomy" id="175797"/>
    <lineage>
        <taxon>Eukaryota</taxon>
        <taxon>Metazoa</taxon>
        <taxon>Chordata</taxon>
        <taxon>Craniata</taxon>
        <taxon>Vertebrata</taxon>
        <taxon>Euteleostomi</taxon>
        <taxon>Actinopterygii</taxon>
        <taxon>Neopterygii</taxon>
        <taxon>Teleostei</taxon>
        <taxon>Ostariophysi</taxon>
        <taxon>Siluriformes</taxon>
        <taxon>Siluridae</taxon>
        <taxon>Silurus</taxon>
    </lineage>
</organism>
<feature type="repeat" description="FG-GAP" evidence="12">
    <location>
        <begin position="415"/>
        <end position="474"/>
    </location>
</feature>
<dbReference type="Pfam" id="PF20806">
    <property type="entry name" value="Integrin_A_Ig_3"/>
    <property type="match status" value="1"/>
</dbReference>
<dbReference type="InterPro" id="IPR013649">
    <property type="entry name" value="Integrin_alpha_Ig-like_1"/>
</dbReference>